<keyword evidence="3" id="KW-1185">Reference proteome</keyword>
<evidence type="ECO:0000313" key="2">
    <source>
        <dbReference type="EMBL" id="PKW15381.1"/>
    </source>
</evidence>
<dbReference type="AlphaFoldDB" id="A0A2N3XVH8"/>
<dbReference type="EMBL" id="PJNB01000001">
    <property type="protein sequence ID" value="PKW14655.1"/>
    <property type="molecule type" value="Genomic_DNA"/>
</dbReference>
<comment type="caution">
    <text evidence="1">The sequence shown here is derived from an EMBL/GenBank/DDBJ whole genome shotgun (WGS) entry which is preliminary data.</text>
</comment>
<dbReference type="EMBL" id="PJNB01000001">
    <property type="protein sequence ID" value="PKW15381.1"/>
    <property type="molecule type" value="Genomic_DNA"/>
</dbReference>
<evidence type="ECO:0000313" key="1">
    <source>
        <dbReference type="EMBL" id="PKW14655.1"/>
    </source>
</evidence>
<reference evidence="1 3" key="1">
    <citation type="submission" date="2017-12" db="EMBL/GenBank/DDBJ databases">
        <title>Sequencing the genomes of 1000 Actinobacteria strains.</title>
        <authorList>
            <person name="Klenk H.-P."/>
        </authorList>
    </citation>
    <scope>NUCLEOTIDE SEQUENCE [LARGE SCALE GENOMIC DNA]</scope>
    <source>
        <strain evidence="3">ATCC 49460 / DSM 44228 / JCM 9375 / NBRC 15153 / NRRL 18395 / A83543.1</strain>
        <strain evidence="1">DSM 44228</strain>
    </source>
</reference>
<protein>
    <submittedName>
        <fullName evidence="1">Uncharacterized protein</fullName>
    </submittedName>
</protein>
<sequence length="48" mass="5470">MRPVGGWRICRQPAATDRCRAGGHDIWISSVDRHRAVSGVMRYVYAVR</sequence>
<organism evidence="1 3">
    <name type="scientific">Saccharopolyspora spinosa</name>
    <dbReference type="NCBI Taxonomy" id="60894"/>
    <lineage>
        <taxon>Bacteria</taxon>
        <taxon>Bacillati</taxon>
        <taxon>Actinomycetota</taxon>
        <taxon>Actinomycetes</taxon>
        <taxon>Pseudonocardiales</taxon>
        <taxon>Pseudonocardiaceae</taxon>
        <taxon>Saccharopolyspora</taxon>
    </lineage>
</organism>
<evidence type="ECO:0000313" key="3">
    <source>
        <dbReference type="Proteomes" id="UP000233786"/>
    </source>
</evidence>
<gene>
    <name evidence="1" type="ORF">A8926_2289</name>
    <name evidence="2" type="ORF">A8926_3080</name>
</gene>
<proteinExistence type="predicted"/>
<dbReference type="Proteomes" id="UP000233786">
    <property type="component" value="Unassembled WGS sequence"/>
</dbReference>
<name>A0A2N3XVH8_SACSN</name>
<accession>A0A2N3XVH8</accession>